<organism evidence="7">
    <name type="scientific">Aplanochytrium stocchinoi</name>
    <dbReference type="NCBI Taxonomy" id="215587"/>
    <lineage>
        <taxon>Eukaryota</taxon>
        <taxon>Sar</taxon>
        <taxon>Stramenopiles</taxon>
        <taxon>Bigyra</taxon>
        <taxon>Labyrinthulomycetes</taxon>
        <taxon>Thraustochytrida</taxon>
        <taxon>Thraustochytriidae</taxon>
        <taxon>Aplanochytrium</taxon>
    </lineage>
</organism>
<dbReference type="PANTHER" id="PTHR40855:SF1">
    <property type="entry name" value="CLAVAMINATE SYNTHASE-LIKE PROTEIN"/>
    <property type="match status" value="1"/>
</dbReference>
<evidence type="ECO:0000256" key="5">
    <source>
        <dbReference type="SAM" id="Phobius"/>
    </source>
</evidence>
<evidence type="ECO:0000256" key="1">
    <source>
        <dbReference type="ARBA" id="ARBA00004370"/>
    </source>
</evidence>
<keyword evidence="2 5" id="KW-0812">Transmembrane</keyword>
<keyword evidence="4 5" id="KW-0472">Membrane</keyword>
<keyword evidence="3 5" id="KW-1133">Transmembrane helix</keyword>
<feature type="signal peptide" evidence="6">
    <location>
        <begin position="1"/>
        <end position="25"/>
    </location>
</feature>
<evidence type="ECO:0008006" key="8">
    <source>
        <dbReference type="Google" id="ProtNLM"/>
    </source>
</evidence>
<keyword evidence="6" id="KW-0732">Signal</keyword>
<dbReference type="Pfam" id="PF04145">
    <property type="entry name" value="Ctr"/>
    <property type="match status" value="1"/>
</dbReference>
<feature type="transmembrane region" description="Helical" evidence="5">
    <location>
        <begin position="507"/>
        <end position="531"/>
    </location>
</feature>
<name>A0A7S3PKY2_9STRA</name>
<feature type="chain" id="PRO_5030700760" description="Copper transporter" evidence="6">
    <location>
        <begin position="26"/>
        <end position="641"/>
    </location>
</feature>
<accession>A0A7S3PKY2</accession>
<gene>
    <name evidence="7" type="ORF">ASTO00021_LOCUS12865</name>
</gene>
<dbReference type="AlphaFoldDB" id="A0A7S3PKY2"/>
<proteinExistence type="predicted"/>
<comment type="subcellular location">
    <subcellularLocation>
        <location evidence="1">Membrane</location>
    </subcellularLocation>
</comment>
<dbReference type="GO" id="GO:0005375">
    <property type="term" value="F:copper ion transmembrane transporter activity"/>
    <property type="evidence" value="ECO:0007669"/>
    <property type="project" value="InterPro"/>
</dbReference>
<sequence length="641" mass="71185">MSINHVFGASTHLLVLLLLLVFVEGMGMKNKGVFAEETEYGEYIPPMVSYNELVNPVQTSIKNVNVLAKVRSALAEVGLITISQVPGFAELRVNVLTDAAECARESFSEAESERFNIFETEFTDGTSRRTFGFSRNSDSESNNDAYFNTNTETEGNLVPACTRFLRSRALFRATIRAASHLFISRLDEICESNLRYPVTKGVKRMEKGKGSMKSIQEVAFSGKSLDHFHVYNSSATNKSESKSRRTMELHTDHGLFVAFAPAILLSRKHDQKDYFSAGGDRSFLIQLASGDIVRPRFHDAGNVLVFMLGDGASQYFNKLSVIPLRAVPHAVEVEVSHYDTRSWFGSMYLAPMDTVVESSNKTIAENLKDMLEMPNNETDPDSHGHRMSFGCSQQMVHKELALGGCAQNEMFCWTQCMPFTTDASPDVCHSAGKDLVCADPKGNIWKSGMCTDCRLRCEKPKESNDTSNGFCNGLQTVMFMKGFTGFGKQPQDACLVFLFEFLVIDNWLKYFLSAVGAFLLGISVEFVVHIRRGLQYSEYKNRLLSPMLTTTVLHMTQVVLGYFAMLIAMTFSSLLFASTVLGIASGHILFNHRAPVSENDACCQYMDIPAPDIPEPPNVLPVVNDSACCSGNGLQRPLLRE</sequence>
<dbReference type="PANTHER" id="PTHR40855">
    <property type="entry name" value="DIOX_N DOMAIN-CONTAINING PROTEIN"/>
    <property type="match status" value="1"/>
</dbReference>
<evidence type="ECO:0000256" key="6">
    <source>
        <dbReference type="SAM" id="SignalP"/>
    </source>
</evidence>
<dbReference type="EMBL" id="HBIN01016896">
    <property type="protein sequence ID" value="CAE0442755.1"/>
    <property type="molecule type" value="Transcribed_RNA"/>
</dbReference>
<protein>
    <recommendedName>
        <fullName evidence="8">Copper transporter</fullName>
    </recommendedName>
</protein>
<evidence type="ECO:0000313" key="7">
    <source>
        <dbReference type="EMBL" id="CAE0442755.1"/>
    </source>
</evidence>
<evidence type="ECO:0000256" key="3">
    <source>
        <dbReference type="ARBA" id="ARBA00022989"/>
    </source>
</evidence>
<dbReference type="GO" id="GO:0016020">
    <property type="term" value="C:membrane"/>
    <property type="evidence" value="ECO:0007669"/>
    <property type="project" value="UniProtKB-SubCell"/>
</dbReference>
<evidence type="ECO:0000256" key="4">
    <source>
        <dbReference type="ARBA" id="ARBA00023136"/>
    </source>
</evidence>
<dbReference type="InterPro" id="IPR007274">
    <property type="entry name" value="Cop_transporter"/>
</dbReference>
<reference evidence="7" key="1">
    <citation type="submission" date="2021-01" db="EMBL/GenBank/DDBJ databases">
        <authorList>
            <person name="Corre E."/>
            <person name="Pelletier E."/>
            <person name="Niang G."/>
            <person name="Scheremetjew M."/>
            <person name="Finn R."/>
            <person name="Kale V."/>
            <person name="Holt S."/>
            <person name="Cochrane G."/>
            <person name="Meng A."/>
            <person name="Brown T."/>
            <person name="Cohen L."/>
        </authorList>
    </citation>
    <scope>NUCLEOTIDE SEQUENCE</scope>
    <source>
        <strain evidence="7">GSBS06</strain>
    </source>
</reference>
<evidence type="ECO:0000256" key="2">
    <source>
        <dbReference type="ARBA" id="ARBA00022692"/>
    </source>
</evidence>